<evidence type="ECO:0000313" key="3">
    <source>
        <dbReference type="Proteomes" id="UP001159042"/>
    </source>
</evidence>
<evidence type="ECO:0000313" key="2">
    <source>
        <dbReference type="EMBL" id="KAJ8924031.1"/>
    </source>
</evidence>
<dbReference type="Pfam" id="PF00078">
    <property type="entry name" value="RVT_1"/>
    <property type="match status" value="1"/>
</dbReference>
<comment type="caution">
    <text evidence="2">The sequence shown here is derived from an EMBL/GenBank/DDBJ whole genome shotgun (WGS) entry which is preliminary data.</text>
</comment>
<dbReference type="Proteomes" id="UP001159042">
    <property type="component" value="Unassembled WGS sequence"/>
</dbReference>
<keyword evidence="3" id="KW-1185">Reference proteome</keyword>
<accession>A0AAV8WBS7</accession>
<sequence length="263" mass="30131">MVIVDPHRCPKRVQQCLVQKYSDSYLDDRRLEWEIGKVMQLDREVPQGSVLGATLWNILYDGVLRLPIEEEIMLVAYADDLEILVEEKKIDVLTTKVNDTLEAVARCMERNNLELAPAKTEAIIMSDRGLTFGPHVEEVCLKAQRVARALTRLMPNIGGSQMQKRRLLAEVVHFIILYAAPIWRGAIAMKKYKDKIISCQKKMAIRTIGAYRTVSTDAALVIAGLIPVDIRAEERNQVYRAEGDREEIITQQREASMRRWQVR</sequence>
<proteinExistence type="predicted"/>
<dbReference type="EMBL" id="JANEYG010000003">
    <property type="protein sequence ID" value="KAJ8924031.1"/>
    <property type="molecule type" value="Genomic_DNA"/>
</dbReference>
<reference evidence="2 3" key="1">
    <citation type="journal article" date="2023" name="Insect Mol. Biol.">
        <title>Genome sequencing provides insights into the evolution of gene families encoding plant cell wall-degrading enzymes in longhorned beetles.</title>
        <authorList>
            <person name="Shin N.R."/>
            <person name="Okamura Y."/>
            <person name="Kirsch R."/>
            <person name="Pauchet Y."/>
        </authorList>
    </citation>
    <scope>NUCLEOTIDE SEQUENCE [LARGE SCALE GENOMIC DNA]</scope>
    <source>
        <strain evidence="2">EAD_L_NR</strain>
    </source>
</reference>
<name>A0AAV8WBS7_9CUCU</name>
<dbReference type="InterPro" id="IPR000477">
    <property type="entry name" value="RT_dom"/>
</dbReference>
<gene>
    <name evidence="2" type="ORF">NQ315_006808</name>
</gene>
<dbReference type="PANTHER" id="PTHR33332">
    <property type="entry name" value="REVERSE TRANSCRIPTASE DOMAIN-CONTAINING PROTEIN"/>
    <property type="match status" value="1"/>
</dbReference>
<evidence type="ECO:0000259" key="1">
    <source>
        <dbReference type="PROSITE" id="PS50878"/>
    </source>
</evidence>
<feature type="domain" description="Reverse transcriptase" evidence="1">
    <location>
        <begin position="1"/>
        <end position="136"/>
    </location>
</feature>
<protein>
    <recommendedName>
        <fullName evidence="1">Reverse transcriptase domain-containing protein</fullName>
    </recommendedName>
</protein>
<organism evidence="2 3">
    <name type="scientific">Exocentrus adspersus</name>
    <dbReference type="NCBI Taxonomy" id="1586481"/>
    <lineage>
        <taxon>Eukaryota</taxon>
        <taxon>Metazoa</taxon>
        <taxon>Ecdysozoa</taxon>
        <taxon>Arthropoda</taxon>
        <taxon>Hexapoda</taxon>
        <taxon>Insecta</taxon>
        <taxon>Pterygota</taxon>
        <taxon>Neoptera</taxon>
        <taxon>Endopterygota</taxon>
        <taxon>Coleoptera</taxon>
        <taxon>Polyphaga</taxon>
        <taxon>Cucujiformia</taxon>
        <taxon>Chrysomeloidea</taxon>
        <taxon>Cerambycidae</taxon>
        <taxon>Lamiinae</taxon>
        <taxon>Acanthocinini</taxon>
        <taxon>Exocentrus</taxon>
    </lineage>
</organism>
<dbReference type="AlphaFoldDB" id="A0AAV8WBS7"/>
<dbReference type="PROSITE" id="PS50878">
    <property type="entry name" value="RT_POL"/>
    <property type="match status" value="1"/>
</dbReference>